<dbReference type="EMBL" id="MLJW01000121">
    <property type="protein sequence ID" value="OIQ98293.1"/>
    <property type="molecule type" value="Genomic_DNA"/>
</dbReference>
<organism evidence="1">
    <name type="scientific">mine drainage metagenome</name>
    <dbReference type="NCBI Taxonomy" id="410659"/>
    <lineage>
        <taxon>unclassified sequences</taxon>
        <taxon>metagenomes</taxon>
        <taxon>ecological metagenomes</taxon>
    </lineage>
</organism>
<comment type="caution">
    <text evidence="1">The sequence shown here is derived from an EMBL/GenBank/DDBJ whole genome shotgun (WGS) entry which is preliminary data.</text>
</comment>
<proteinExistence type="predicted"/>
<gene>
    <name evidence="1" type="ORF">GALL_197220</name>
</gene>
<reference evidence="1" key="1">
    <citation type="submission" date="2016-10" db="EMBL/GenBank/DDBJ databases">
        <title>Sequence of Gallionella enrichment culture.</title>
        <authorList>
            <person name="Poehlein A."/>
            <person name="Muehling M."/>
            <person name="Daniel R."/>
        </authorList>
    </citation>
    <scope>NUCLEOTIDE SEQUENCE</scope>
</reference>
<dbReference type="AlphaFoldDB" id="A0A1J5SDJ7"/>
<name>A0A1J5SDJ7_9ZZZZ</name>
<accession>A0A1J5SDJ7</accession>
<evidence type="ECO:0000313" key="1">
    <source>
        <dbReference type="EMBL" id="OIQ98293.1"/>
    </source>
</evidence>
<protein>
    <submittedName>
        <fullName evidence="1">Uncharacterized protein</fullName>
    </submittedName>
</protein>
<sequence>MKNPNVPQPLASGSLASRFQAPKAMAFTMALADPELIAWKDRATSHASG</sequence>